<sequence>MDKMRPPLFSSPTLSYKVGSSTMRIQTKFVTAVALIGVGVLLLLYVLVPSSRTTDYHYHSPLQSLNSYYLSKSSNGFGDKMQLKHENSADVAGTSHSPSHCVPTPYNSTYPFTKTVVLEKRGVMRYRIAVVADLDTDSKDTVENHTWNSFIRKATFILHLQGYLELHREYRSAEVSWDADVIKVSSKLSYGGRGLELSELVVFNGRVYSVDDRTGVVYRLDPVTHGIVPYVVLTDGDGNSEKGFKSEWATVKDEVLYIGGLGKEWTTSTGEMINHNPQWIKTINSQGQVHNHNWTERYIQLRKAVGIEFPGYMIHEAVSWSPHRREWVFLPRRASPQPYDEKTDERRGTNLMLTASEDFTRITHATVGEVIDTHGFSSFKFVPNTRDEIILAVKSEEVDGRTSSYIMVFDIKGRIIMPETKIDEHKYEGVEFF</sequence>
<keyword evidence="7" id="KW-0800">Toxin</keyword>
<dbReference type="Gene3D" id="2.120.10.100">
    <property type="entry name" value="Apyrase"/>
    <property type="match status" value="1"/>
</dbReference>
<feature type="binding site" evidence="11">
    <location>
        <position position="377"/>
    </location>
    <ligand>
        <name>Ca(2+)</name>
        <dbReference type="ChEBI" id="CHEBI:29108"/>
    </ligand>
</feature>
<comment type="similarity">
    <text evidence="8">Belongs to the apyrase family.</text>
</comment>
<keyword evidence="12" id="KW-1133">Transmembrane helix</keyword>
<reference evidence="13" key="1">
    <citation type="submission" date="2014-08" db="EMBL/GenBank/DDBJ databases">
        <authorList>
            <person name="Murali S."/>
            <person name="Richards S."/>
            <person name="Bandaranaike D."/>
            <person name="Bellair M."/>
            <person name="Blankenburg K."/>
            <person name="Chao H."/>
            <person name="Dinh H."/>
            <person name="Doddapaneni H."/>
            <person name="Dugan-Rocha S."/>
            <person name="Elkadiri S."/>
            <person name="Gnanaolivu R."/>
            <person name="Hughes D."/>
            <person name="Lee S."/>
            <person name="Li M."/>
            <person name="Ming W."/>
            <person name="Munidasa M."/>
            <person name="Muniz J."/>
            <person name="Nguyen L."/>
            <person name="Osuji N."/>
            <person name="Pu L.-L."/>
            <person name="Puazo M."/>
            <person name="Skinner E."/>
            <person name="Qu C."/>
            <person name="Quiroz J."/>
            <person name="Raj R."/>
            <person name="Weissenberger G."/>
            <person name="Xin Y."/>
            <person name="Zou X."/>
            <person name="Han Y."/>
            <person name="Worley K."/>
            <person name="Muzny D."/>
            <person name="Gibbs R."/>
        </authorList>
    </citation>
    <scope>NUCLEOTIDE SEQUENCE</scope>
    <source>
        <strain evidence="13">HAZT.00-mixed</strain>
        <tissue evidence="13">Whole organism</tissue>
    </source>
</reference>
<comment type="catalytic activity">
    <reaction evidence="9">
        <text>a ribonucleoside 5'-triphosphate + 2 H2O = a ribonucleoside 5'-phosphate + 2 phosphate + 2 H(+)</text>
        <dbReference type="Rhea" id="RHEA:36795"/>
        <dbReference type="ChEBI" id="CHEBI:15377"/>
        <dbReference type="ChEBI" id="CHEBI:15378"/>
        <dbReference type="ChEBI" id="CHEBI:43474"/>
        <dbReference type="ChEBI" id="CHEBI:58043"/>
        <dbReference type="ChEBI" id="CHEBI:61557"/>
        <dbReference type="EC" id="3.6.1.5"/>
    </reaction>
    <physiologicalReaction direction="left-to-right" evidence="9">
        <dbReference type="Rhea" id="RHEA:36796"/>
    </physiologicalReaction>
</comment>
<feature type="binding site" evidence="11">
    <location>
        <position position="247"/>
    </location>
    <ligand>
        <name>Ca(2+)</name>
        <dbReference type="ChEBI" id="CHEBI:29108"/>
    </ligand>
</feature>
<dbReference type="Pfam" id="PF06079">
    <property type="entry name" value="Apyrase"/>
    <property type="match status" value="1"/>
</dbReference>
<evidence type="ECO:0000256" key="2">
    <source>
        <dbReference type="ARBA" id="ARBA00012148"/>
    </source>
</evidence>
<dbReference type="Proteomes" id="UP000711488">
    <property type="component" value="Unassembled WGS sequence"/>
</dbReference>
<gene>
    <name evidence="13" type="ORF">HAZT_HAZT008181</name>
</gene>
<evidence type="ECO:0000256" key="1">
    <source>
        <dbReference type="ARBA" id="ARBA00001913"/>
    </source>
</evidence>
<organism evidence="13">
    <name type="scientific">Hyalella azteca</name>
    <name type="common">Amphipod</name>
    <dbReference type="NCBI Taxonomy" id="294128"/>
    <lineage>
        <taxon>Eukaryota</taxon>
        <taxon>Metazoa</taxon>
        <taxon>Ecdysozoa</taxon>
        <taxon>Arthropoda</taxon>
        <taxon>Crustacea</taxon>
        <taxon>Multicrustacea</taxon>
        <taxon>Malacostraca</taxon>
        <taxon>Eumalacostraca</taxon>
        <taxon>Peracarida</taxon>
        <taxon>Amphipoda</taxon>
        <taxon>Senticaudata</taxon>
        <taxon>Talitrida</taxon>
        <taxon>Talitroidea</taxon>
        <taxon>Hyalellidae</taxon>
        <taxon>Hyalella</taxon>
    </lineage>
</organism>
<feature type="binding site" evidence="11">
    <location>
        <position position="428"/>
    </location>
    <ligand>
        <name>Ca(2+)</name>
        <dbReference type="ChEBI" id="CHEBI:29108"/>
    </ligand>
</feature>
<evidence type="ECO:0000256" key="8">
    <source>
        <dbReference type="ARBA" id="ARBA00025738"/>
    </source>
</evidence>
<evidence type="ECO:0000256" key="6">
    <source>
        <dbReference type="ARBA" id="ARBA00022837"/>
    </source>
</evidence>
<dbReference type="PANTHER" id="PTHR13023:SF3">
    <property type="entry name" value="SOLUBLE CALCIUM-ACTIVATED NUCLEOTIDASE 1"/>
    <property type="match status" value="1"/>
</dbReference>
<evidence type="ECO:0000256" key="7">
    <source>
        <dbReference type="ARBA" id="ARBA00023240"/>
    </source>
</evidence>
<proteinExistence type="inferred from homology"/>
<evidence type="ECO:0000256" key="4">
    <source>
        <dbReference type="ARBA" id="ARBA00022723"/>
    </source>
</evidence>
<keyword evidence="4 11" id="KW-0479">Metal-binding</keyword>
<keyword evidence="5" id="KW-0378">Hydrolase</keyword>
<evidence type="ECO:0000256" key="9">
    <source>
        <dbReference type="ARBA" id="ARBA00047297"/>
    </source>
</evidence>
<evidence type="ECO:0000256" key="11">
    <source>
        <dbReference type="PIRSR" id="PIRSR609283-1"/>
    </source>
</evidence>
<dbReference type="InterPro" id="IPR009283">
    <property type="entry name" value="Apyrase"/>
</dbReference>
<keyword evidence="6 11" id="KW-0106">Calcium</keyword>
<dbReference type="EC" id="3.6.1.5" evidence="2"/>
<keyword evidence="3" id="KW-1201">Platelet aggregation inhibiting toxin</keyword>
<feature type="transmembrane region" description="Helical" evidence="12">
    <location>
        <begin position="29"/>
        <end position="48"/>
    </location>
</feature>
<reference evidence="13" key="2">
    <citation type="journal article" date="2018" name="Environ. Sci. Technol.">
        <title>The Toxicogenome of Hyalella azteca: A Model for Sediment Ecotoxicology and Evolutionary Toxicology.</title>
        <authorList>
            <person name="Poynton H.C."/>
            <person name="Hasenbein S."/>
            <person name="Benoit J.B."/>
            <person name="Sepulveda M.S."/>
            <person name="Poelchau M.F."/>
            <person name="Hughes D.S.T."/>
            <person name="Murali S.C."/>
            <person name="Chen S."/>
            <person name="Glastad K.M."/>
            <person name="Goodisman M.A.D."/>
            <person name="Werren J.H."/>
            <person name="Vineis J.H."/>
            <person name="Bowen J.L."/>
            <person name="Friedrich M."/>
            <person name="Jones J."/>
            <person name="Robertson H.M."/>
            <person name="Feyereisen R."/>
            <person name="Mechler-Hickson A."/>
            <person name="Mathers N."/>
            <person name="Lee C.E."/>
            <person name="Colbourne J.K."/>
            <person name="Biales A."/>
            <person name="Johnston J.S."/>
            <person name="Wellborn G.A."/>
            <person name="Rosendale A.J."/>
            <person name="Cridge A.G."/>
            <person name="Munoz-Torres M.C."/>
            <person name="Bain P.A."/>
            <person name="Manny A.R."/>
            <person name="Major K.M."/>
            <person name="Lambert F.N."/>
            <person name="Vulpe C.D."/>
            <person name="Tuck P."/>
            <person name="Blalock B.J."/>
            <person name="Lin Y.Y."/>
            <person name="Smith M.E."/>
            <person name="Ochoa-Acuna H."/>
            <person name="Chen M.M."/>
            <person name="Childers C.P."/>
            <person name="Qu J."/>
            <person name="Dugan S."/>
            <person name="Lee S.L."/>
            <person name="Chao H."/>
            <person name="Dinh H."/>
            <person name="Han Y."/>
            <person name="Doddapaneni H."/>
            <person name="Worley K.C."/>
            <person name="Muzny D.M."/>
            <person name="Gibbs R.A."/>
            <person name="Richards S."/>
        </authorList>
    </citation>
    <scope>NUCLEOTIDE SEQUENCE</scope>
    <source>
        <strain evidence="13">HAZT.00-mixed</strain>
        <tissue evidence="13">Whole organism</tissue>
    </source>
</reference>
<evidence type="ECO:0000256" key="5">
    <source>
        <dbReference type="ARBA" id="ARBA00022801"/>
    </source>
</evidence>
<dbReference type="AlphaFoldDB" id="A0A6A0GSF1"/>
<dbReference type="FunFam" id="2.120.10.100:FF:000001">
    <property type="entry name" value="Soluble calcium-activated nucleotidase 1"/>
    <property type="match status" value="1"/>
</dbReference>
<evidence type="ECO:0000256" key="3">
    <source>
        <dbReference type="ARBA" id="ARBA00022442"/>
    </source>
</evidence>
<keyword evidence="12" id="KW-0472">Membrane</keyword>
<keyword evidence="7" id="KW-1199">Hemostasis impairing toxin</keyword>
<keyword evidence="12" id="KW-0812">Transmembrane</keyword>
<dbReference type="InterPro" id="IPR036258">
    <property type="entry name" value="Apyrase_sf"/>
</dbReference>
<dbReference type="PANTHER" id="PTHR13023">
    <property type="entry name" value="APYRASE"/>
    <property type="match status" value="1"/>
</dbReference>
<evidence type="ECO:0000256" key="12">
    <source>
        <dbReference type="SAM" id="Phobius"/>
    </source>
</evidence>
<feature type="binding site" evidence="11">
    <location>
        <position position="316"/>
    </location>
    <ligand>
        <name>Ca(2+)</name>
        <dbReference type="ChEBI" id="CHEBI:29108"/>
    </ligand>
</feature>
<accession>A0A6A0GSF1</accession>
<evidence type="ECO:0000256" key="10">
    <source>
        <dbReference type="ARBA" id="ARBA00074431"/>
    </source>
</evidence>
<dbReference type="GO" id="GO:0004050">
    <property type="term" value="F:apyrase activity"/>
    <property type="evidence" value="ECO:0007669"/>
    <property type="project" value="UniProtKB-EC"/>
</dbReference>
<dbReference type="SUPFAM" id="SSF101887">
    <property type="entry name" value="Apyrase"/>
    <property type="match status" value="1"/>
</dbReference>
<comment type="caution">
    <text evidence="13">The sequence shown here is derived from an EMBL/GenBank/DDBJ whole genome shotgun (WGS) entry which is preliminary data.</text>
</comment>
<dbReference type="GO" id="GO:0030166">
    <property type="term" value="P:proteoglycan biosynthetic process"/>
    <property type="evidence" value="ECO:0007669"/>
    <property type="project" value="TreeGrafter"/>
</dbReference>
<dbReference type="OrthoDB" id="25028at2759"/>
<name>A0A6A0GSF1_HYAAZ</name>
<evidence type="ECO:0000313" key="13">
    <source>
        <dbReference type="EMBL" id="KAA0186640.1"/>
    </source>
</evidence>
<comment type="cofactor">
    <cofactor evidence="1 11">
        <name>Ca(2+)</name>
        <dbReference type="ChEBI" id="CHEBI:29108"/>
    </cofactor>
</comment>
<feature type="binding site" evidence="11">
    <location>
        <position position="198"/>
    </location>
    <ligand>
        <name>Ca(2+)</name>
        <dbReference type="ChEBI" id="CHEBI:29108"/>
    </ligand>
</feature>
<reference evidence="13" key="3">
    <citation type="submission" date="2019-06" db="EMBL/GenBank/DDBJ databases">
        <authorList>
            <person name="Poynton C."/>
            <person name="Hasenbein S."/>
            <person name="Benoit J.B."/>
            <person name="Sepulveda M.S."/>
            <person name="Poelchau M.F."/>
            <person name="Murali S.C."/>
            <person name="Chen S."/>
            <person name="Glastad K.M."/>
            <person name="Werren J.H."/>
            <person name="Vineis J.H."/>
            <person name="Bowen J.L."/>
            <person name="Friedrich M."/>
            <person name="Jones J."/>
            <person name="Robertson H.M."/>
            <person name="Feyereisen R."/>
            <person name="Mechler-Hickson A."/>
            <person name="Mathers N."/>
            <person name="Lee C.E."/>
            <person name="Colbourne J.K."/>
            <person name="Biales A."/>
            <person name="Johnston J.S."/>
            <person name="Wellborn G.A."/>
            <person name="Rosendale A.J."/>
            <person name="Cridge A.G."/>
            <person name="Munoz-Torres M.C."/>
            <person name="Bain P.A."/>
            <person name="Manny A.R."/>
            <person name="Major K.M."/>
            <person name="Lambert F.N."/>
            <person name="Vulpe C.D."/>
            <person name="Tuck P."/>
            <person name="Blalock B.J."/>
            <person name="Lin Y.-Y."/>
            <person name="Smith M.E."/>
            <person name="Ochoa-Acuna H."/>
            <person name="Chen M.-J.M."/>
            <person name="Childers C.P."/>
            <person name="Qu J."/>
            <person name="Dugan S."/>
            <person name="Lee S.L."/>
            <person name="Chao H."/>
            <person name="Dinh H."/>
            <person name="Han Y."/>
            <person name="Doddapaneni H."/>
            <person name="Worley K.C."/>
            <person name="Muzny D.M."/>
            <person name="Gibbs R.A."/>
            <person name="Richards S."/>
        </authorList>
    </citation>
    <scope>NUCLEOTIDE SEQUENCE</scope>
    <source>
        <strain evidence="13">HAZT.00-mixed</strain>
        <tissue evidence="13">Whole organism</tissue>
    </source>
</reference>
<dbReference type="GO" id="GO:0045134">
    <property type="term" value="F:UDP phosphatase activity"/>
    <property type="evidence" value="ECO:0007669"/>
    <property type="project" value="TreeGrafter"/>
</dbReference>
<feature type="binding site" evidence="11">
    <location>
        <position position="199"/>
    </location>
    <ligand>
        <name>Ca(2+)</name>
        <dbReference type="ChEBI" id="CHEBI:29108"/>
    </ligand>
</feature>
<dbReference type="GO" id="GO:0005509">
    <property type="term" value="F:calcium ion binding"/>
    <property type="evidence" value="ECO:0007669"/>
    <property type="project" value="InterPro"/>
</dbReference>
<protein>
    <recommendedName>
        <fullName evidence="10">Apyrase</fullName>
        <ecNumber evidence="2">3.6.1.5</ecNumber>
    </recommendedName>
</protein>
<dbReference type="EMBL" id="JQDR03015442">
    <property type="protein sequence ID" value="KAA0186640.1"/>
    <property type="molecule type" value="Genomic_DNA"/>
</dbReference>
<dbReference type="GO" id="GO:0004382">
    <property type="term" value="F:GDP phosphatase activity"/>
    <property type="evidence" value="ECO:0007669"/>
    <property type="project" value="TreeGrafter"/>
</dbReference>